<dbReference type="Proteomes" id="UP000018721">
    <property type="component" value="Unassembled WGS sequence"/>
</dbReference>
<dbReference type="eggNOG" id="KOG4177">
    <property type="taxonomic scope" value="Eukaryota"/>
</dbReference>
<sequence length="889" mass="101865">MPNRPRKESIQDVAARKDPPTGRAGARGSIVAPKFTSMQLAELLRPFWLELLQDNVKNVKKFLRDNRSRIDFNTARYTACADGTGLHLCAQHGFMGCAKLLLEFGVKIDLPNKVGSTALHVACKFNQEEMVLFLLQAGARLDVPDLRNNVAFDVAPYTLLDKCLLSPQRTILEAEQQEEARLLEKHQAALDHFEKVTLAKAHASMLLSDCESHAWEQWQALQAANKIDREWSEQVQRSRDTLEVKQATYTDLQVQLQNEEDQIVQTWKNVFREARDRRERAREEMEQMLMLTEETHQRWMREQQELWDQCGLIETAQEFPNDADVQQWVLCTIFAMMDESVPVSFHQEMDIDRQLVREEIILVIRNVLSRFPKMRDLQVSALQCLVRLVGHCIEPPMTARAFDFLTSLIKANVLALSRDVFIRFQQDLEVAHLVVELLYHLLQFRGENGANNLHFCQNRASHQLPLQVLRLHEIVYPLRGDADSSSGLPARHHVSFLLFTLIKYNVRKTVDEKDVLPLVRRLISALSKSSSNGDSTSDEAIASALRYLVGSLALIQSSSVRTSTIKTSPRSIVPPPWTVDDLSQIFDAIRPWLLKRSIDSEPLTSAHRSLVFWMVKLLRNLTQPQDDEVVQLRSWLRTRGTFDLLANTILAIRKQRPVEDDTAVHNIVVVWLELVEDIWLCRYNSDGQLAATAAFILDSLVQLLELEAQLVEQHDRTSFVNVTAVFKVFVLVLSNGKNMHYLADHEYKIDVAVHDILKKLLDINQKSQNNESLHEACTSELLVHILRVYLRFFDYERDHVKSEINQHERCRAIGLCTTLQAFESSTTTPSCSLNVNQSDDQAVKTPQHSKLKSKMKIARAWSVQQTQDPQRETLRSLARALLRHAPCNC</sequence>
<feature type="region of interest" description="Disordered" evidence="5">
    <location>
        <begin position="1"/>
        <end position="28"/>
    </location>
</feature>
<dbReference type="PROSITE" id="PS50297">
    <property type="entry name" value="ANK_REP_REGION"/>
    <property type="match status" value="1"/>
</dbReference>
<dbReference type="HOGENOM" id="CLU_324793_0_0_1"/>
<dbReference type="EMBL" id="ANIZ01001552">
    <property type="protein sequence ID" value="ETI46531.1"/>
    <property type="molecule type" value="Genomic_DNA"/>
</dbReference>
<reference evidence="6 7" key="1">
    <citation type="submission" date="2013-11" db="EMBL/GenBank/DDBJ databases">
        <title>The Genome Sequence of Phytophthora parasitica P1569.</title>
        <authorList>
            <consortium name="The Broad Institute Genomics Platform"/>
            <person name="Russ C."/>
            <person name="Tyler B."/>
            <person name="Panabieres F."/>
            <person name="Shan W."/>
            <person name="Tripathy S."/>
            <person name="Grunwald N."/>
            <person name="Machado M."/>
            <person name="Johnson C.S."/>
            <person name="Arredondo F."/>
            <person name="Hong C."/>
            <person name="Coffey M."/>
            <person name="Young S.K."/>
            <person name="Zeng Q."/>
            <person name="Gargeya S."/>
            <person name="Fitzgerald M."/>
            <person name="Abouelleil A."/>
            <person name="Alvarado L."/>
            <person name="Chapman S.B."/>
            <person name="Gainer-Dewar J."/>
            <person name="Goldberg J."/>
            <person name="Griggs A."/>
            <person name="Gujja S."/>
            <person name="Hansen M."/>
            <person name="Howarth C."/>
            <person name="Imamovic A."/>
            <person name="Ireland A."/>
            <person name="Larimer J."/>
            <person name="McCowan C."/>
            <person name="Murphy C."/>
            <person name="Pearson M."/>
            <person name="Poon T.W."/>
            <person name="Priest M."/>
            <person name="Roberts A."/>
            <person name="Saif S."/>
            <person name="Shea T."/>
            <person name="Sykes S."/>
            <person name="Wortman J."/>
            <person name="Nusbaum C."/>
            <person name="Birren B."/>
        </authorList>
    </citation>
    <scope>NUCLEOTIDE SEQUENCE [LARGE SCALE GENOMIC DNA]</scope>
    <source>
        <strain evidence="6 7">P1569</strain>
    </source>
</reference>
<feature type="repeat" description="ANK" evidence="3">
    <location>
        <begin position="114"/>
        <end position="146"/>
    </location>
</feature>
<dbReference type="InterPro" id="IPR036770">
    <property type="entry name" value="Ankyrin_rpt-contain_sf"/>
</dbReference>
<evidence type="ECO:0000256" key="1">
    <source>
        <dbReference type="ARBA" id="ARBA00022737"/>
    </source>
</evidence>
<protein>
    <submittedName>
        <fullName evidence="6">Uncharacterized protein</fullName>
    </submittedName>
</protein>
<evidence type="ECO:0000256" key="5">
    <source>
        <dbReference type="SAM" id="MobiDB-lite"/>
    </source>
</evidence>
<dbReference type="GO" id="GO:0004842">
    <property type="term" value="F:ubiquitin-protein transferase activity"/>
    <property type="evidence" value="ECO:0007669"/>
    <property type="project" value="TreeGrafter"/>
</dbReference>
<dbReference type="PANTHER" id="PTHR24171:SF8">
    <property type="entry name" value="BRCA1-ASSOCIATED RING DOMAIN PROTEIN 1"/>
    <property type="match status" value="1"/>
</dbReference>
<dbReference type="InterPro" id="IPR002110">
    <property type="entry name" value="Ankyrin_rpt"/>
</dbReference>
<accession>V9F621</accession>
<evidence type="ECO:0000313" key="7">
    <source>
        <dbReference type="Proteomes" id="UP000018721"/>
    </source>
</evidence>
<comment type="caution">
    <text evidence="6">The sequence shown here is derived from an EMBL/GenBank/DDBJ whole genome shotgun (WGS) entry which is preliminary data.</text>
</comment>
<evidence type="ECO:0000256" key="2">
    <source>
        <dbReference type="ARBA" id="ARBA00023043"/>
    </source>
</evidence>
<keyword evidence="2 3" id="KW-0040">ANK repeat</keyword>
<organism evidence="6 7">
    <name type="scientific">Phytophthora nicotianae P1569</name>
    <dbReference type="NCBI Taxonomy" id="1317065"/>
    <lineage>
        <taxon>Eukaryota</taxon>
        <taxon>Sar</taxon>
        <taxon>Stramenopiles</taxon>
        <taxon>Oomycota</taxon>
        <taxon>Peronosporomycetes</taxon>
        <taxon>Peronosporales</taxon>
        <taxon>Peronosporaceae</taxon>
        <taxon>Phytophthora</taxon>
    </lineage>
</organism>
<dbReference type="PROSITE" id="PS50088">
    <property type="entry name" value="ANK_REPEAT"/>
    <property type="match status" value="2"/>
</dbReference>
<dbReference type="InterPro" id="IPR016024">
    <property type="entry name" value="ARM-type_fold"/>
</dbReference>
<feature type="repeat" description="ANK" evidence="3">
    <location>
        <begin position="81"/>
        <end position="113"/>
    </location>
</feature>
<name>V9F621_PHYNI</name>
<evidence type="ECO:0000256" key="4">
    <source>
        <dbReference type="SAM" id="Coils"/>
    </source>
</evidence>
<dbReference type="Pfam" id="PF12796">
    <property type="entry name" value="Ank_2"/>
    <property type="match status" value="1"/>
</dbReference>
<dbReference type="Gene3D" id="1.25.40.20">
    <property type="entry name" value="Ankyrin repeat-containing domain"/>
    <property type="match status" value="1"/>
</dbReference>
<dbReference type="OrthoDB" id="341259at2759"/>
<dbReference type="SMART" id="SM00248">
    <property type="entry name" value="ANK"/>
    <property type="match status" value="2"/>
</dbReference>
<feature type="compositionally biased region" description="Basic and acidic residues" evidence="5">
    <location>
        <begin position="1"/>
        <end position="20"/>
    </location>
</feature>
<keyword evidence="4" id="KW-0175">Coiled coil</keyword>
<dbReference type="GO" id="GO:0085020">
    <property type="term" value="P:protein K6-linked ubiquitination"/>
    <property type="evidence" value="ECO:0007669"/>
    <property type="project" value="TreeGrafter"/>
</dbReference>
<dbReference type="SUPFAM" id="SSF48371">
    <property type="entry name" value="ARM repeat"/>
    <property type="match status" value="1"/>
</dbReference>
<dbReference type="SUPFAM" id="SSF48403">
    <property type="entry name" value="Ankyrin repeat"/>
    <property type="match status" value="1"/>
</dbReference>
<keyword evidence="1" id="KW-0677">Repeat</keyword>
<keyword evidence="7" id="KW-1185">Reference proteome</keyword>
<gene>
    <name evidence="6" type="ORF">F443_09086</name>
</gene>
<feature type="coiled-coil region" evidence="4">
    <location>
        <begin position="242"/>
        <end position="302"/>
    </location>
</feature>
<dbReference type="AlphaFoldDB" id="V9F621"/>
<evidence type="ECO:0000256" key="3">
    <source>
        <dbReference type="PROSITE-ProRule" id="PRU00023"/>
    </source>
</evidence>
<proteinExistence type="predicted"/>
<evidence type="ECO:0000313" key="6">
    <source>
        <dbReference type="EMBL" id="ETI46531.1"/>
    </source>
</evidence>
<dbReference type="PANTHER" id="PTHR24171">
    <property type="entry name" value="ANKYRIN REPEAT DOMAIN-CONTAINING PROTEIN 39-RELATED"/>
    <property type="match status" value="1"/>
</dbReference>